<dbReference type="SUPFAM" id="SSF82185">
    <property type="entry name" value="Histone H3 K4-specific methyltransferase SET7/9 N-terminal domain"/>
    <property type="match status" value="1"/>
</dbReference>
<dbReference type="InterPro" id="IPR003409">
    <property type="entry name" value="MORN"/>
</dbReference>
<organism evidence="2 3">
    <name type="scientific">Blepharisma stoltei</name>
    <dbReference type="NCBI Taxonomy" id="1481888"/>
    <lineage>
        <taxon>Eukaryota</taxon>
        <taxon>Sar</taxon>
        <taxon>Alveolata</taxon>
        <taxon>Ciliophora</taxon>
        <taxon>Postciliodesmatophora</taxon>
        <taxon>Heterotrichea</taxon>
        <taxon>Heterotrichida</taxon>
        <taxon>Blepharismidae</taxon>
        <taxon>Blepharisma</taxon>
    </lineage>
</organism>
<dbReference type="PANTHER" id="PTHR43215:SF14">
    <property type="entry name" value="RADIAL SPOKE HEAD 1 HOMOLOG"/>
    <property type="match status" value="1"/>
</dbReference>
<keyword evidence="1" id="KW-0677">Repeat</keyword>
<dbReference type="GO" id="GO:0005829">
    <property type="term" value="C:cytosol"/>
    <property type="evidence" value="ECO:0007669"/>
    <property type="project" value="TreeGrafter"/>
</dbReference>
<dbReference type="PANTHER" id="PTHR43215">
    <property type="entry name" value="RADIAL SPOKE HEAD 1 HOMOLOG"/>
    <property type="match status" value="1"/>
</dbReference>
<accession>A0AAU9K0I7</accession>
<gene>
    <name evidence="2" type="ORF">BSTOLATCC_MIC53316</name>
</gene>
<evidence type="ECO:0000313" key="2">
    <source>
        <dbReference type="EMBL" id="CAG9331241.1"/>
    </source>
</evidence>
<proteinExistence type="predicted"/>
<dbReference type="Pfam" id="PF02493">
    <property type="entry name" value="MORN"/>
    <property type="match status" value="5"/>
</dbReference>
<reference evidence="2" key="1">
    <citation type="submission" date="2021-09" db="EMBL/GenBank/DDBJ databases">
        <authorList>
            <consortium name="AG Swart"/>
            <person name="Singh M."/>
            <person name="Singh A."/>
            <person name="Seah K."/>
            <person name="Emmerich C."/>
        </authorList>
    </citation>
    <scope>NUCLEOTIDE SEQUENCE</scope>
    <source>
        <strain evidence="2">ATCC30299</strain>
    </source>
</reference>
<dbReference type="EMBL" id="CAJZBQ010000053">
    <property type="protein sequence ID" value="CAG9331241.1"/>
    <property type="molecule type" value="Genomic_DNA"/>
</dbReference>
<dbReference type="Proteomes" id="UP001162131">
    <property type="component" value="Unassembled WGS sequence"/>
</dbReference>
<sequence length="282" mass="31814">MTIELIVSAKGKNEILLERAPSTLEELREKCSSVYKIRGESISFQYKILKERYPILNNKTYTTLISSNLGTVIIRAAISRDSKSTWSTLDSTIRDKLSSASYSTNPTNNPTTPHSDFSAKFSEDYLSMIQLGESTIIQKSSNDLKTRHHTFENGEIYIGEFGTHFMRNGQGSHKWTNGDFYEGNWKNDRRSGYGRMLYIDSGVYEGYWKHDKKHGKGKLTTKNGSVLEGVWVSDKLHGKAIINCPSGDLFEGFFINGKPDGYGKLITQNGLSYLPYNDSVLI</sequence>
<dbReference type="Gene3D" id="2.20.110.10">
    <property type="entry name" value="Histone H3 K4-specific methyltransferase SET7/9 N-terminal domain"/>
    <property type="match status" value="2"/>
</dbReference>
<evidence type="ECO:0000313" key="3">
    <source>
        <dbReference type="Proteomes" id="UP001162131"/>
    </source>
</evidence>
<dbReference type="SMART" id="SM00698">
    <property type="entry name" value="MORN"/>
    <property type="match status" value="3"/>
</dbReference>
<comment type="caution">
    <text evidence="2">The sequence shown here is derived from an EMBL/GenBank/DDBJ whole genome shotgun (WGS) entry which is preliminary data.</text>
</comment>
<keyword evidence="3" id="KW-1185">Reference proteome</keyword>
<evidence type="ECO:0000256" key="1">
    <source>
        <dbReference type="ARBA" id="ARBA00022737"/>
    </source>
</evidence>
<dbReference type="AlphaFoldDB" id="A0AAU9K0I7"/>
<protein>
    <submittedName>
        <fullName evidence="2">Uncharacterized protein</fullName>
    </submittedName>
</protein>
<name>A0AAU9K0I7_9CILI</name>